<feature type="domain" description="Carbohydrate kinase FGGY C-terminal" evidence="5">
    <location>
        <begin position="23"/>
        <end position="140"/>
    </location>
</feature>
<dbReference type="Proteomes" id="UP001157017">
    <property type="component" value="Unassembled WGS sequence"/>
</dbReference>
<keyword evidence="7" id="KW-1185">Reference proteome</keyword>
<reference evidence="7" key="1">
    <citation type="journal article" date="2019" name="Int. J. Syst. Evol. Microbiol.">
        <title>The Global Catalogue of Microorganisms (GCM) 10K type strain sequencing project: providing services to taxonomists for standard genome sequencing and annotation.</title>
        <authorList>
            <consortium name="The Broad Institute Genomics Platform"/>
            <consortium name="The Broad Institute Genome Sequencing Center for Infectious Disease"/>
            <person name="Wu L."/>
            <person name="Ma J."/>
        </authorList>
    </citation>
    <scope>NUCLEOTIDE SEQUENCE [LARGE SCALE GENOMIC DNA]</scope>
    <source>
        <strain evidence="7">NBRC 108730</strain>
    </source>
</reference>
<organism evidence="6 7">
    <name type="scientific">Angustibacter aerolatus</name>
    <dbReference type="NCBI Taxonomy" id="1162965"/>
    <lineage>
        <taxon>Bacteria</taxon>
        <taxon>Bacillati</taxon>
        <taxon>Actinomycetota</taxon>
        <taxon>Actinomycetes</taxon>
        <taxon>Kineosporiales</taxon>
        <taxon>Kineosporiaceae</taxon>
    </lineage>
</organism>
<dbReference type="PANTHER" id="PTHR43095">
    <property type="entry name" value="SUGAR KINASE"/>
    <property type="match status" value="1"/>
</dbReference>
<comment type="caution">
    <text evidence="6">The sequence shown here is derived from an EMBL/GenBank/DDBJ whole genome shotgun (WGS) entry which is preliminary data.</text>
</comment>
<evidence type="ECO:0000256" key="1">
    <source>
        <dbReference type="ARBA" id="ARBA00009156"/>
    </source>
</evidence>
<protein>
    <recommendedName>
        <fullName evidence="5">Carbohydrate kinase FGGY C-terminal domain-containing protein</fullName>
    </recommendedName>
</protein>
<dbReference type="Gene3D" id="3.30.420.40">
    <property type="match status" value="1"/>
</dbReference>
<evidence type="ECO:0000256" key="3">
    <source>
        <dbReference type="ARBA" id="ARBA00022679"/>
    </source>
</evidence>
<keyword evidence="2" id="KW-0119">Carbohydrate metabolism</keyword>
<comment type="similarity">
    <text evidence="1">Belongs to the FGGY kinase family.</text>
</comment>
<evidence type="ECO:0000313" key="7">
    <source>
        <dbReference type="Proteomes" id="UP001157017"/>
    </source>
</evidence>
<dbReference type="InterPro" id="IPR043129">
    <property type="entry name" value="ATPase_NBD"/>
</dbReference>
<sequence length="199" mass="20878">MVRRSTGCAGCWGQGGPSLYDTATTPARAVDPLFLPHLVGERTPHLDPSMRGAWTGLDPRHDRTSLLRSALEGVAFAVADAVDALPLTAARGRETRLAGGGTTHAAWRTLLATVLDRPLHAVEVPAASARGAGLLAARAADLLDDAGLLAAARVPSHPVADPEPAAADLLARRRARWTTTLLALRVQARPDDEETDRAG</sequence>
<evidence type="ECO:0000259" key="5">
    <source>
        <dbReference type="Pfam" id="PF02782"/>
    </source>
</evidence>
<proteinExistence type="inferred from homology"/>
<name>A0ABQ6J9R3_9ACTN</name>
<keyword evidence="4" id="KW-0418">Kinase</keyword>
<evidence type="ECO:0000256" key="2">
    <source>
        <dbReference type="ARBA" id="ARBA00022629"/>
    </source>
</evidence>
<dbReference type="Pfam" id="PF02782">
    <property type="entry name" value="FGGY_C"/>
    <property type="match status" value="1"/>
</dbReference>
<dbReference type="PANTHER" id="PTHR43095:SF5">
    <property type="entry name" value="XYLULOSE KINASE"/>
    <property type="match status" value="1"/>
</dbReference>
<accession>A0ABQ6J9R3</accession>
<gene>
    <name evidence="6" type="ORF">GCM10025868_01430</name>
</gene>
<dbReference type="EMBL" id="BSUZ01000001">
    <property type="protein sequence ID" value="GMA84893.1"/>
    <property type="molecule type" value="Genomic_DNA"/>
</dbReference>
<evidence type="ECO:0000313" key="6">
    <source>
        <dbReference type="EMBL" id="GMA84893.1"/>
    </source>
</evidence>
<dbReference type="InterPro" id="IPR018485">
    <property type="entry name" value="FGGY_C"/>
</dbReference>
<keyword evidence="3" id="KW-0808">Transferase</keyword>
<keyword evidence="2" id="KW-0859">Xylose metabolism</keyword>
<evidence type="ECO:0000256" key="4">
    <source>
        <dbReference type="ARBA" id="ARBA00022777"/>
    </source>
</evidence>
<dbReference type="InterPro" id="IPR050406">
    <property type="entry name" value="FGGY_Carb_Kinase"/>
</dbReference>
<dbReference type="SUPFAM" id="SSF53067">
    <property type="entry name" value="Actin-like ATPase domain"/>
    <property type="match status" value="1"/>
</dbReference>